<name>A0A6A6UYG3_9PLEO</name>
<gene>
    <name evidence="2" type="ORF">M011DRAFT_471476</name>
</gene>
<reference evidence="2" key="1">
    <citation type="journal article" date="2020" name="Stud. Mycol.">
        <title>101 Dothideomycetes genomes: a test case for predicting lifestyles and emergence of pathogens.</title>
        <authorList>
            <person name="Haridas S."/>
            <person name="Albert R."/>
            <person name="Binder M."/>
            <person name="Bloem J."/>
            <person name="Labutti K."/>
            <person name="Salamov A."/>
            <person name="Andreopoulos B."/>
            <person name="Baker S."/>
            <person name="Barry K."/>
            <person name="Bills G."/>
            <person name="Bluhm B."/>
            <person name="Cannon C."/>
            <person name="Castanera R."/>
            <person name="Culley D."/>
            <person name="Daum C."/>
            <person name="Ezra D."/>
            <person name="Gonzalez J."/>
            <person name="Henrissat B."/>
            <person name="Kuo A."/>
            <person name="Liang C."/>
            <person name="Lipzen A."/>
            <person name="Lutzoni F."/>
            <person name="Magnuson J."/>
            <person name="Mondo S."/>
            <person name="Nolan M."/>
            <person name="Ohm R."/>
            <person name="Pangilinan J."/>
            <person name="Park H.-J."/>
            <person name="Ramirez L."/>
            <person name="Alfaro M."/>
            <person name="Sun H."/>
            <person name="Tritt A."/>
            <person name="Yoshinaga Y."/>
            <person name="Zwiers L.-H."/>
            <person name="Turgeon B."/>
            <person name="Goodwin S."/>
            <person name="Spatafora J."/>
            <person name="Crous P."/>
            <person name="Grigoriev I."/>
        </authorList>
    </citation>
    <scope>NUCLEOTIDE SEQUENCE</scope>
    <source>
        <strain evidence="2">CBS 119925</strain>
    </source>
</reference>
<evidence type="ECO:0000259" key="1">
    <source>
        <dbReference type="Pfam" id="PF24864"/>
    </source>
</evidence>
<evidence type="ECO:0000313" key="2">
    <source>
        <dbReference type="EMBL" id="KAF2743308.1"/>
    </source>
</evidence>
<dbReference type="OrthoDB" id="515692at2759"/>
<evidence type="ECO:0000313" key="3">
    <source>
        <dbReference type="Proteomes" id="UP000799440"/>
    </source>
</evidence>
<keyword evidence="3" id="KW-1185">Reference proteome</keyword>
<dbReference type="Proteomes" id="UP000799440">
    <property type="component" value="Unassembled WGS sequence"/>
</dbReference>
<dbReference type="Pfam" id="PF24864">
    <property type="entry name" value="DUF7730"/>
    <property type="match status" value="1"/>
</dbReference>
<proteinExistence type="predicted"/>
<sequence>MAKISAWVRKHIKPKPKPKETPKYEPPVKREISLPFLPSPRTSITLEPSTTPPCLLFQLPYEIRLIIYTFAFAGHRLHIEFWRSKNPDRWRWFGGICYRNHASISPSMPTNYLGPWIDRCRDFNALQYERQGRVYDDPQFNIGIFGFLLSCKQAYMEGINVLYSSNCISIKSEELLVNLPKLIPPNRLASITNLEVLVTAKMCDYTRPPSHQALLKPYGADHLKVILDNIATHCHSLRTFHLSLVAYSKNDFTLKTILAIDWLDDFCRSKPLRSMQVELPRDYFQEFVSDFAIGDHPLKDPARGVYKATLWRSLRVGFRNPNFHRVSFGRYPGPPLWLDGDHGKVEGPGYWLCEGYYYDSYREPTHRYGDWWSIAHDVIKSGGHL</sequence>
<dbReference type="EMBL" id="MU006598">
    <property type="protein sequence ID" value="KAF2743308.1"/>
    <property type="molecule type" value="Genomic_DNA"/>
</dbReference>
<feature type="domain" description="DUF7730" evidence="1">
    <location>
        <begin position="53"/>
        <end position="250"/>
    </location>
</feature>
<dbReference type="InterPro" id="IPR056632">
    <property type="entry name" value="DUF7730"/>
</dbReference>
<dbReference type="PANTHER" id="PTHR38790">
    <property type="entry name" value="2EXR DOMAIN-CONTAINING PROTEIN-RELATED"/>
    <property type="match status" value="1"/>
</dbReference>
<accession>A0A6A6UYG3</accession>
<dbReference type="AlphaFoldDB" id="A0A6A6UYG3"/>
<dbReference type="PANTHER" id="PTHR38790:SF4">
    <property type="entry name" value="2EXR DOMAIN-CONTAINING PROTEIN"/>
    <property type="match status" value="1"/>
</dbReference>
<organism evidence="2 3">
    <name type="scientific">Sporormia fimetaria CBS 119925</name>
    <dbReference type="NCBI Taxonomy" id="1340428"/>
    <lineage>
        <taxon>Eukaryota</taxon>
        <taxon>Fungi</taxon>
        <taxon>Dikarya</taxon>
        <taxon>Ascomycota</taxon>
        <taxon>Pezizomycotina</taxon>
        <taxon>Dothideomycetes</taxon>
        <taxon>Pleosporomycetidae</taxon>
        <taxon>Pleosporales</taxon>
        <taxon>Sporormiaceae</taxon>
        <taxon>Sporormia</taxon>
    </lineage>
</organism>
<protein>
    <recommendedName>
        <fullName evidence="1">DUF7730 domain-containing protein</fullName>
    </recommendedName>
</protein>